<dbReference type="Gene3D" id="3.40.50.450">
    <property type="match status" value="1"/>
</dbReference>
<dbReference type="eggNOG" id="COG1611">
    <property type="taxonomic scope" value="Bacteria"/>
</dbReference>
<keyword evidence="3" id="KW-0378">Hydrolase</keyword>
<evidence type="ECO:0000256" key="2">
    <source>
        <dbReference type="ARBA" id="ARBA00006763"/>
    </source>
</evidence>
<comment type="catalytic activity">
    <reaction evidence="1">
        <text>AMP + H2O = D-ribose 5-phosphate + adenine</text>
        <dbReference type="Rhea" id="RHEA:20129"/>
        <dbReference type="ChEBI" id="CHEBI:15377"/>
        <dbReference type="ChEBI" id="CHEBI:16708"/>
        <dbReference type="ChEBI" id="CHEBI:78346"/>
        <dbReference type="ChEBI" id="CHEBI:456215"/>
        <dbReference type="EC" id="3.2.2.4"/>
    </reaction>
</comment>
<comment type="similarity">
    <text evidence="2 3">Belongs to the LOG family.</text>
</comment>
<gene>
    <name evidence="4" type="ORF">CfE428DRAFT_0722</name>
</gene>
<dbReference type="AlphaFoldDB" id="B4CVN5"/>
<accession>B4CVN5</accession>
<keyword evidence="3" id="KW-0203">Cytokinin biosynthesis</keyword>
<dbReference type="GO" id="GO:0005829">
    <property type="term" value="C:cytosol"/>
    <property type="evidence" value="ECO:0007669"/>
    <property type="project" value="TreeGrafter"/>
</dbReference>
<keyword evidence="5" id="KW-1185">Reference proteome</keyword>
<sequence length="161" mass="17510">MGIVYGGGSVGLMGVLADAALAAGGEVIGVIPRKMVAEERGHHGVTELIPVDTMHERKMRMAQMADMFVALPGGIGTLEEIFEAFTWLQLGLHLKPVGLLNVDGFYDTLLQFLDQTRDRGFLTSTHRDMLSVESDPDRLLERLANTSHGHVPKPIHRTPGA</sequence>
<dbReference type="Pfam" id="PF03641">
    <property type="entry name" value="Lysine_decarbox"/>
    <property type="match status" value="1"/>
</dbReference>
<dbReference type="EC" id="3.2.2.n1" evidence="3"/>
<name>B4CVN5_9BACT</name>
<evidence type="ECO:0000256" key="3">
    <source>
        <dbReference type="RuleBase" id="RU363015"/>
    </source>
</evidence>
<dbReference type="NCBIfam" id="TIGR00730">
    <property type="entry name" value="Rossman fold protein, TIGR00730 family"/>
    <property type="match status" value="1"/>
</dbReference>
<proteinExistence type="inferred from homology"/>
<dbReference type="PANTHER" id="PTHR31223:SF70">
    <property type="entry name" value="LOG FAMILY PROTEIN YJL055W"/>
    <property type="match status" value="1"/>
</dbReference>
<dbReference type="InterPro" id="IPR005269">
    <property type="entry name" value="LOG"/>
</dbReference>
<dbReference type="InParanoid" id="B4CVN5"/>
<protein>
    <recommendedName>
        <fullName evidence="3">Cytokinin riboside 5'-monophosphate phosphoribohydrolase</fullName>
        <ecNumber evidence="3">3.2.2.n1</ecNumber>
    </recommendedName>
</protein>
<dbReference type="SUPFAM" id="SSF102405">
    <property type="entry name" value="MCP/YpsA-like"/>
    <property type="match status" value="1"/>
</dbReference>
<evidence type="ECO:0000256" key="1">
    <source>
        <dbReference type="ARBA" id="ARBA00000274"/>
    </source>
</evidence>
<dbReference type="Proteomes" id="UP000005824">
    <property type="component" value="Unassembled WGS sequence"/>
</dbReference>
<dbReference type="PANTHER" id="PTHR31223">
    <property type="entry name" value="LOG FAMILY PROTEIN YJL055W"/>
    <property type="match status" value="1"/>
</dbReference>
<organism evidence="4 5">
    <name type="scientific">Chthoniobacter flavus Ellin428</name>
    <dbReference type="NCBI Taxonomy" id="497964"/>
    <lineage>
        <taxon>Bacteria</taxon>
        <taxon>Pseudomonadati</taxon>
        <taxon>Verrucomicrobiota</taxon>
        <taxon>Spartobacteria</taxon>
        <taxon>Chthoniobacterales</taxon>
        <taxon>Chthoniobacteraceae</taxon>
        <taxon>Chthoniobacter</taxon>
    </lineage>
</organism>
<evidence type="ECO:0000313" key="4">
    <source>
        <dbReference type="EMBL" id="EDY21477.1"/>
    </source>
</evidence>
<dbReference type="InterPro" id="IPR031100">
    <property type="entry name" value="LOG_fam"/>
</dbReference>
<evidence type="ECO:0000313" key="5">
    <source>
        <dbReference type="Proteomes" id="UP000005824"/>
    </source>
</evidence>
<reference evidence="4 5" key="1">
    <citation type="journal article" date="2011" name="J. Bacteriol.">
        <title>Genome sequence of Chthoniobacter flavus Ellin428, an aerobic heterotrophic soil bacterium.</title>
        <authorList>
            <person name="Kant R."/>
            <person name="van Passel M.W."/>
            <person name="Palva A."/>
            <person name="Lucas S."/>
            <person name="Lapidus A."/>
            <person name="Glavina Del Rio T."/>
            <person name="Dalin E."/>
            <person name="Tice H."/>
            <person name="Bruce D."/>
            <person name="Goodwin L."/>
            <person name="Pitluck S."/>
            <person name="Larimer F.W."/>
            <person name="Land M.L."/>
            <person name="Hauser L."/>
            <person name="Sangwan P."/>
            <person name="de Vos W.M."/>
            <person name="Janssen P.H."/>
            <person name="Smidt H."/>
        </authorList>
    </citation>
    <scope>NUCLEOTIDE SEQUENCE [LARGE SCALE GENOMIC DNA]</scope>
    <source>
        <strain evidence="4 5">Ellin428</strain>
    </source>
</reference>
<dbReference type="GO" id="GO:0009691">
    <property type="term" value="P:cytokinin biosynthetic process"/>
    <property type="evidence" value="ECO:0007669"/>
    <property type="project" value="UniProtKB-UniRule"/>
</dbReference>
<dbReference type="STRING" id="497964.CfE428DRAFT_0722"/>
<comment type="caution">
    <text evidence="4">The sequence shown here is derived from an EMBL/GenBank/DDBJ whole genome shotgun (WGS) entry which is preliminary data.</text>
</comment>
<dbReference type="GO" id="GO:0008714">
    <property type="term" value="F:AMP nucleosidase activity"/>
    <property type="evidence" value="ECO:0007669"/>
    <property type="project" value="UniProtKB-EC"/>
</dbReference>
<dbReference type="EMBL" id="ABVL01000002">
    <property type="protein sequence ID" value="EDY21477.1"/>
    <property type="molecule type" value="Genomic_DNA"/>
</dbReference>